<name>A0A397VIT0_9GLOM</name>
<dbReference type="Proteomes" id="UP000266673">
    <property type="component" value="Unassembled WGS sequence"/>
</dbReference>
<comment type="caution">
    <text evidence="1">The sequence shown here is derived from an EMBL/GenBank/DDBJ whole genome shotgun (WGS) entry which is preliminary data.</text>
</comment>
<evidence type="ECO:0000313" key="1">
    <source>
        <dbReference type="EMBL" id="RIB22370.1"/>
    </source>
</evidence>
<proteinExistence type="predicted"/>
<reference evidence="1 2" key="1">
    <citation type="submission" date="2018-06" db="EMBL/GenBank/DDBJ databases">
        <title>Comparative genomics reveals the genomic features of Rhizophagus irregularis, R. cerebriforme, R. diaphanum and Gigaspora rosea, and their symbiotic lifestyle signature.</title>
        <authorList>
            <person name="Morin E."/>
            <person name="San Clemente H."/>
            <person name="Chen E.C.H."/>
            <person name="De La Providencia I."/>
            <person name="Hainaut M."/>
            <person name="Kuo A."/>
            <person name="Kohler A."/>
            <person name="Murat C."/>
            <person name="Tang N."/>
            <person name="Roy S."/>
            <person name="Loubradou J."/>
            <person name="Henrissat B."/>
            <person name="Grigoriev I.V."/>
            <person name="Corradi N."/>
            <person name="Roux C."/>
            <person name="Martin F.M."/>
        </authorList>
    </citation>
    <scope>NUCLEOTIDE SEQUENCE [LARGE SCALE GENOMIC DNA]</scope>
    <source>
        <strain evidence="1 2">DAOM 194757</strain>
    </source>
</reference>
<protein>
    <submittedName>
        <fullName evidence="1">Uncharacterized protein</fullName>
    </submittedName>
</protein>
<dbReference type="Gene3D" id="3.60.130.30">
    <property type="match status" value="1"/>
</dbReference>
<dbReference type="OrthoDB" id="2320867at2759"/>
<dbReference type="AlphaFoldDB" id="A0A397VIT0"/>
<evidence type="ECO:0000313" key="2">
    <source>
        <dbReference type="Proteomes" id="UP000266673"/>
    </source>
</evidence>
<accession>A0A397VIT0</accession>
<dbReference type="EMBL" id="QKWP01000312">
    <property type="protein sequence ID" value="RIB22370.1"/>
    <property type="molecule type" value="Genomic_DNA"/>
</dbReference>
<organism evidence="1 2">
    <name type="scientific">Gigaspora rosea</name>
    <dbReference type="NCBI Taxonomy" id="44941"/>
    <lineage>
        <taxon>Eukaryota</taxon>
        <taxon>Fungi</taxon>
        <taxon>Fungi incertae sedis</taxon>
        <taxon>Mucoromycota</taxon>
        <taxon>Glomeromycotina</taxon>
        <taxon>Glomeromycetes</taxon>
        <taxon>Diversisporales</taxon>
        <taxon>Gigasporaceae</taxon>
        <taxon>Gigaspora</taxon>
    </lineage>
</organism>
<gene>
    <name evidence="1" type="ORF">C2G38_2033635</name>
</gene>
<sequence>MLQEKLLRHVRYNAPIPTTPIIGLTIKDFIFDPNQHRTQYATRELCMKDKIFYIKKEWTSVPLGPSDCIASKGVKSQEKVFAEELLIETLVQEAALVSRVELPKILPDFLALTSINNEIIKINYVTKVKSKTKDLNEQLWLSLGQYSNTASAHNVEHQECVNTLLQSHGPLLACINEFASKYYGGLYEKLEKLSWGAFGPKLFGAFLMIAINYNTISDYHWDEHDELNSLCFLVALGTMKEANFVFHNSRL</sequence>
<keyword evidence="2" id="KW-1185">Reference proteome</keyword>